<gene>
    <name evidence="1" type="ORF">A8L45_23090</name>
</gene>
<evidence type="ECO:0000313" key="1">
    <source>
        <dbReference type="EMBL" id="ODA28354.1"/>
    </source>
</evidence>
<reference evidence="1 2" key="1">
    <citation type="submission" date="2016-05" db="EMBL/GenBank/DDBJ databases">
        <title>Genomic Taxonomy of the Vibrionaceae.</title>
        <authorList>
            <person name="Gomez-Gil B."/>
            <person name="Enciso-Ibarra J."/>
        </authorList>
    </citation>
    <scope>NUCLEOTIDE SEQUENCE [LARGE SCALE GENOMIC DNA]</scope>
    <source>
        <strain evidence="1 2">CAIM 1920</strain>
    </source>
</reference>
<dbReference type="OrthoDB" id="288325at2"/>
<evidence type="ECO:0000313" key="2">
    <source>
        <dbReference type="Proteomes" id="UP000094936"/>
    </source>
</evidence>
<proteinExistence type="predicted"/>
<sequence>MIPVGYMYKTVHERPDWLKTEQVSDIYSVSSCVSEDFADWINYWEHNGYWFFNSPKDIEKLAIKNDIDLREMTLFYYTAYEYQWDEFERRWEKYQPESSFDINVKIPKETISHGFDIVTFLNQNDAECSPLSCNHLAQDTAVTEHCLLANFLNARELLESGKFDRCEPRPYRIFEVHTLKCA</sequence>
<organism evidence="1 2">
    <name type="scientific">Veronia pacifica</name>
    <dbReference type="NCBI Taxonomy" id="1080227"/>
    <lineage>
        <taxon>Bacteria</taxon>
        <taxon>Pseudomonadati</taxon>
        <taxon>Pseudomonadota</taxon>
        <taxon>Gammaproteobacteria</taxon>
        <taxon>Vibrionales</taxon>
        <taxon>Vibrionaceae</taxon>
        <taxon>Veronia</taxon>
    </lineage>
</organism>
<dbReference type="Proteomes" id="UP000094936">
    <property type="component" value="Unassembled WGS sequence"/>
</dbReference>
<accession>A0A1C3E542</accession>
<dbReference type="AlphaFoldDB" id="A0A1C3E542"/>
<protein>
    <submittedName>
        <fullName evidence="1">Uncharacterized protein</fullName>
    </submittedName>
</protein>
<comment type="caution">
    <text evidence="1">The sequence shown here is derived from an EMBL/GenBank/DDBJ whole genome shotgun (WGS) entry which is preliminary data.</text>
</comment>
<dbReference type="EMBL" id="LYBM01000088">
    <property type="protein sequence ID" value="ODA28354.1"/>
    <property type="molecule type" value="Genomic_DNA"/>
</dbReference>
<name>A0A1C3E542_9GAMM</name>
<dbReference type="RefSeq" id="WP_068905694.1">
    <property type="nucleotide sequence ID" value="NZ_JBHUIF010000013.1"/>
</dbReference>
<keyword evidence="2" id="KW-1185">Reference proteome</keyword>